<accession>A0ABY9QWP2</accession>
<sequence>MRQQRHHITVLHSIEEGLCTDNSPCPGANMIACYLEKTATSAERKRLESHFASCRACREDLLELRKILKAAEVKTPFEVIEAALALSGLSNGHEAGPGVELGAGNGTDQGLEDGNDHYLILG</sequence>
<dbReference type="Proteomes" id="UP001180616">
    <property type="component" value="Chromosome"/>
</dbReference>
<keyword evidence="3" id="KW-1185">Reference proteome</keyword>
<dbReference type="Gene3D" id="1.10.10.1320">
    <property type="entry name" value="Anti-sigma factor, zinc-finger domain"/>
    <property type="match status" value="1"/>
</dbReference>
<dbReference type="InterPro" id="IPR041916">
    <property type="entry name" value="Anti_sigma_zinc_sf"/>
</dbReference>
<reference evidence="2" key="1">
    <citation type="submission" date="2023-09" db="EMBL/GenBank/DDBJ databases">
        <authorList>
            <consortium name="CW5 consortium"/>
            <person name="Lu C.-W."/>
        </authorList>
    </citation>
    <scope>NUCLEOTIDE SEQUENCE</scope>
    <source>
        <strain evidence="2">KPS</strain>
    </source>
</reference>
<name>A0ABY9QWP2_9BACT</name>
<dbReference type="EMBL" id="CP133659">
    <property type="protein sequence ID" value="WMW63938.1"/>
    <property type="molecule type" value="Genomic_DNA"/>
</dbReference>
<feature type="domain" description="Putative zinc-finger" evidence="1">
    <location>
        <begin position="33"/>
        <end position="58"/>
    </location>
</feature>
<dbReference type="RefSeq" id="WP_309540062.1">
    <property type="nucleotide sequence ID" value="NZ_CP133659.1"/>
</dbReference>
<evidence type="ECO:0000259" key="1">
    <source>
        <dbReference type="Pfam" id="PF13490"/>
    </source>
</evidence>
<organism evidence="2 3">
    <name type="scientific">Nitratidesulfovibrio liaohensis</name>
    <dbReference type="NCBI Taxonomy" id="2604158"/>
    <lineage>
        <taxon>Bacteria</taxon>
        <taxon>Pseudomonadati</taxon>
        <taxon>Thermodesulfobacteriota</taxon>
        <taxon>Desulfovibrionia</taxon>
        <taxon>Desulfovibrionales</taxon>
        <taxon>Desulfovibrionaceae</taxon>
        <taxon>Nitratidesulfovibrio</taxon>
    </lineage>
</organism>
<dbReference type="InterPro" id="IPR027383">
    <property type="entry name" value="Znf_put"/>
</dbReference>
<protein>
    <recommendedName>
        <fullName evidence="1">Putative zinc-finger domain-containing protein</fullName>
    </recommendedName>
</protein>
<evidence type="ECO:0000313" key="3">
    <source>
        <dbReference type="Proteomes" id="UP001180616"/>
    </source>
</evidence>
<gene>
    <name evidence="2" type="ORF">KPS_001907</name>
</gene>
<proteinExistence type="predicted"/>
<dbReference type="Pfam" id="PF13490">
    <property type="entry name" value="zf-HC2"/>
    <property type="match status" value="1"/>
</dbReference>
<evidence type="ECO:0000313" key="2">
    <source>
        <dbReference type="EMBL" id="WMW63938.1"/>
    </source>
</evidence>